<evidence type="ECO:0000256" key="2">
    <source>
        <dbReference type="ARBA" id="ARBA00001961"/>
    </source>
</evidence>
<evidence type="ECO:0000259" key="10">
    <source>
        <dbReference type="Pfam" id="PF02668"/>
    </source>
</evidence>
<comment type="similarity">
    <text evidence="4">Belongs to the gamma-BBH/TMLD family.</text>
</comment>
<dbReference type="PANTHER" id="PTHR10696:SF33">
    <property type="entry name" value="GAMMA-BUTYROBETAINE DIOXYGENASE"/>
    <property type="match status" value="1"/>
</dbReference>
<dbReference type="Proteomes" id="UP001286313">
    <property type="component" value="Unassembled WGS sequence"/>
</dbReference>
<dbReference type="Gene3D" id="3.60.130.10">
    <property type="entry name" value="Clavaminate synthase-like"/>
    <property type="match status" value="1"/>
</dbReference>
<evidence type="ECO:0000256" key="4">
    <source>
        <dbReference type="ARBA" id="ARBA00008654"/>
    </source>
</evidence>
<sequence length="442" mass="50661">MSGVRYSTRALLSGMTALRGMSRMQVRTACHNCSCGKRGLSLAAVARQQAAVSEPQIAASSVMQAVAGKEYLKVRFGDGSSAKVPYVWLRDNCQCSECFSQEALGRKLIITDLDLDTYPTEVQESDSGLKVTWNDGHCSQFQGQWLHDRAFTTASRDHHRNRYAFKREPWGPNHKLHKFDYNDLKKDDSVLLNWLKTMEVYGSAMIKNAPEKDLAGPEMIEHIAYVKRSHYGPHSPVINRPNTNNVAFTNAKLGMHNDLPQYEHMPGIIFIHCLKQHEGTGGESVATDGLYGAELLRKNHPKAFNILASTDIYFWDKGHSNYDWEMEDFHKISKFPVITVNNNNEVIRVAVNHAIRDSHMDIPPESVKNFYWAFKLFNEVLYDNSLNFKMDSGDIMTLDNVRCLHGREGYEAWSERHIESSYLDWDEARCRRRRLQEKLHKE</sequence>
<evidence type="ECO:0000313" key="13">
    <source>
        <dbReference type="Proteomes" id="UP001286313"/>
    </source>
</evidence>
<dbReference type="SUPFAM" id="SSF51197">
    <property type="entry name" value="Clavaminate synthase-like"/>
    <property type="match status" value="1"/>
</dbReference>
<dbReference type="GO" id="GO:0045329">
    <property type="term" value="P:carnitine biosynthetic process"/>
    <property type="evidence" value="ECO:0007669"/>
    <property type="project" value="UniProtKB-KW"/>
</dbReference>
<feature type="domain" description="Gamma-butyrobetaine hydroxylase-like N-terminal" evidence="11">
    <location>
        <begin position="69"/>
        <end position="146"/>
    </location>
</feature>
<evidence type="ECO:0008006" key="14">
    <source>
        <dbReference type="Google" id="ProtNLM"/>
    </source>
</evidence>
<keyword evidence="9" id="KW-0408">Iron</keyword>
<keyword evidence="7" id="KW-0223">Dioxygenase</keyword>
<dbReference type="InterPro" id="IPR038492">
    <property type="entry name" value="GBBH-like_N_sf"/>
</dbReference>
<dbReference type="InterPro" id="IPR050411">
    <property type="entry name" value="AlphaKG_dependent_hydroxylases"/>
</dbReference>
<dbReference type="FunFam" id="3.30.2020.30:FF:000002">
    <property type="entry name" value="Putative gamma-butyrobetaine dioxygenase"/>
    <property type="match status" value="1"/>
</dbReference>
<accession>A0AAE1FFE1</accession>
<comment type="pathway">
    <text evidence="3">Amine and polyamine biosynthesis; carnitine biosynthesis.</text>
</comment>
<keyword evidence="13" id="KW-1185">Reference proteome</keyword>
<dbReference type="EMBL" id="JAWQEG010002249">
    <property type="protein sequence ID" value="KAK3873210.1"/>
    <property type="molecule type" value="Genomic_DNA"/>
</dbReference>
<dbReference type="Pfam" id="PF02668">
    <property type="entry name" value="TauD"/>
    <property type="match status" value="1"/>
</dbReference>
<dbReference type="AlphaFoldDB" id="A0AAE1FFE1"/>
<keyword evidence="6" id="KW-0124">Carnitine biosynthesis</keyword>
<dbReference type="PANTHER" id="PTHR10696">
    <property type="entry name" value="GAMMA-BUTYROBETAINE HYDROXYLASE-RELATED"/>
    <property type="match status" value="1"/>
</dbReference>
<gene>
    <name evidence="12" type="ORF">Pcinc_021765</name>
</gene>
<evidence type="ECO:0000256" key="9">
    <source>
        <dbReference type="ARBA" id="ARBA00023004"/>
    </source>
</evidence>
<evidence type="ECO:0000259" key="11">
    <source>
        <dbReference type="Pfam" id="PF06155"/>
    </source>
</evidence>
<evidence type="ECO:0000256" key="1">
    <source>
        <dbReference type="ARBA" id="ARBA00001954"/>
    </source>
</evidence>
<keyword evidence="5" id="KW-0479">Metal-binding</keyword>
<protein>
    <recommendedName>
        <fullName evidence="14">Gamma-butyrobetaine dioxygenase</fullName>
    </recommendedName>
</protein>
<evidence type="ECO:0000256" key="6">
    <source>
        <dbReference type="ARBA" id="ARBA00022873"/>
    </source>
</evidence>
<evidence type="ECO:0000313" key="12">
    <source>
        <dbReference type="EMBL" id="KAK3873210.1"/>
    </source>
</evidence>
<proteinExistence type="inferred from homology"/>
<dbReference type="GO" id="GO:0005739">
    <property type="term" value="C:mitochondrion"/>
    <property type="evidence" value="ECO:0007669"/>
    <property type="project" value="TreeGrafter"/>
</dbReference>
<feature type="domain" description="TauD/TfdA-like" evidence="10">
    <location>
        <begin position="170"/>
        <end position="420"/>
    </location>
</feature>
<reference evidence="12" key="1">
    <citation type="submission" date="2023-10" db="EMBL/GenBank/DDBJ databases">
        <title>Genome assemblies of two species of porcelain crab, Petrolisthes cinctipes and Petrolisthes manimaculis (Anomura: Porcellanidae).</title>
        <authorList>
            <person name="Angst P."/>
        </authorList>
    </citation>
    <scope>NUCLEOTIDE SEQUENCE</scope>
    <source>
        <strain evidence="12">PB745_01</strain>
        <tissue evidence="12">Gill</tissue>
    </source>
</reference>
<dbReference type="InterPro" id="IPR042098">
    <property type="entry name" value="TauD-like_sf"/>
</dbReference>
<evidence type="ECO:0000256" key="5">
    <source>
        <dbReference type="ARBA" id="ARBA00022723"/>
    </source>
</evidence>
<dbReference type="FunFam" id="3.60.130.10:FF:000001">
    <property type="entry name" value="Trimethyllysine dioxygenase, mitochondrial"/>
    <property type="match status" value="1"/>
</dbReference>
<organism evidence="12 13">
    <name type="scientific">Petrolisthes cinctipes</name>
    <name type="common">Flat porcelain crab</name>
    <dbReference type="NCBI Taxonomy" id="88211"/>
    <lineage>
        <taxon>Eukaryota</taxon>
        <taxon>Metazoa</taxon>
        <taxon>Ecdysozoa</taxon>
        <taxon>Arthropoda</taxon>
        <taxon>Crustacea</taxon>
        <taxon>Multicrustacea</taxon>
        <taxon>Malacostraca</taxon>
        <taxon>Eumalacostraca</taxon>
        <taxon>Eucarida</taxon>
        <taxon>Decapoda</taxon>
        <taxon>Pleocyemata</taxon>
        <taxon>Anomura</taxon>
        <taxon>Galatheoidea</taxon>
        <taxon>Porcellanidae</taxon>
        <taxon>Petrolisthes</taxon>
    </lineage>
</organism>
<evidence type="ECO:0000256" key="3">
    <source>
        <dbReference type="ARBA" id="ARBA00005022"/>
    </source>
</evidence>
<comment type="cofactor">
    <cofactor evidence="1">
        <name>Fe(2+)</name>
        <dbReference type="ChEBI" id="CHEBI:29033"/>
    </cofactor>
</comment>
<dbReference type="Pfam" id="PF06155">
    <property type="entry name" value="GBBH-like_N"/>
    <property type="match status" value="1"/>
</dbReference>
<evidence type="ECO:0000256" key="8">
    <source>
        <dbReference type="ARBA" id="ARBA00023002"/>
    </source>
</evidence>
<name>A0AAE1FFE1_PETCI</name>
<comment type="caution">
    <text evidence="12">The sequence shown here is derived from an EMBL/GenBank/DDBJ whole genome shotgun (WGS) entry which is preliminary data.</text>
</comment>
<keyword evidence="8" id="KW-0560">Oxidoreductase</keyword>
<comment type="cofactor">
    <cofactor evidence="2">
        <name>L-ascorbate</name>
        <dbReference type="ChEBI" id="CHEBI:38290"/>
    </cofactor>
</comment>
<evidence type="ECO:0000256" key="7">
    <source>
        <dbReference type="ARBA" id="ARBA00022964"/>
    </source>
</evidence>
<dbReference type="Gene3D" id="3.30.2020.30">
    <property type="match status" value="1"/>
</dbReference>
<dbReference type="GO" id="GO:0016706">
    <property type="term" value="F:2-oxoglutarate-dependent dioxygenase activity"/>
    <property type="evidence" value="ECO:0007669"/>
    <property type="project" value="UniProtKB-ARBA"/>
</dbReference>
<dbReference type="GO" id="GO:0046872">
    <property type="term" value="F:metal ion binding"/>
    <property type="evidence" value="ECO:0007669"/>
    <property type="project" value="UniProtKB-KW"/>
</dbReference>
<dbReference type="InterPro" id="IPR003819">
    <property type="entry name" value="TauD/TfdA-like"/>
</dbReference>
<dbReference type="InterPro" id="IPR010376">
    <property type="entry name" value="GBBH-like_N"/>
</dbReference>